<dbReference type="AlphaFoldDB" id="A0A1Y2H523"/>
<accession>A0A1Y2H523</accession>
<organism evidence="1 2">
    <name type="scientific">Catenaria anguillulae PL171</name>
    <dbReference type="NCBI Taxonomy" id="765915"/>
    <lineage>
        <taxon>Eukaryota</taxon>
        <taxon>Fungi</taxon>
        <taxon>Fungi incertae sedis</taxon>
        <taxon>Blastocladiomycota</taxon>
        <taxon>Blastocladiomycetes</taxon>
        <taxon>Blastocladiales</taxon>
        <taxon>Catenariaceae</taxon>
        <taxon>Catenaria</taxon>
    </lineage>
</organism>
<dbReference type="Proteomes" id="UP000193411">
    <property type="component" value="Unassembled WGS sequence"/>
</dbReference>
<sequence length="203" mass="22654">MVKKGSKNGLCGRRSIILPARCQRSKACHRRMTSSDFASSLTNRATQAELDPNAKASHRAALIDRLARLPSVHHSSRIRTTRLHLPLWPRCPVYLAQSCPDWRLIVVFSTCSTARVAELPRLAVQPRSCAHVIPSALQNFGYRNRHLTKSPYRPKCHRHCRLFGLPVLEVAISCGQSFKRVAPRFRSAAIPGLSLACRPAGFV</sequence>
<name>A0A1Y2H523_9FUNG</name>
<evidence type="ECO:0000313" key="2">
    <source>
        <dbReference type="Proteomes" id="UP000193411"/>
    </source>
</evidence>
<proteinExistence type="predicted"/>
<dbReference type="EMBL" id="MCFL01000144">
    <property type="protein sequence ID" value="ORZ29635.1"/>
    <property type="molecule type" value="Genomic_DNA"/>
</dbReference>
<gene>
    <name evidence="1" type="ORF">BCR44DRAFT_276719</name>
</gene>
<protein>
    <submittedName>
        <fullName evidence="1">Uncharacterized protein</fullName>
    </submittedName>
</protein>
<reference evidence="1 2" key="1">
    <citation type="submission" date="2016-07" db="EMBL/GenBank/DDBJ databases">
        <title>Pervasive Adenine N6-methylation of Active Genes in Fungi.</title>
        <authorList>
            <consortium name="DOE Joint Genome Institute"/>
            <person name="Mondo S.J."/>
            <person name="Dannebaum R.O."/>
            <person name="Kuo R.C."/>
            <person name="Labutti K."/>
            <person name="Haridas S."/>
            <person name="Kuo A."/>
            <person name="Salamov A."/>
            <person name="Ahrendt S.R."/>
            <person name="Lipzen A."/>
            <person name="Sullivan W."/>
            <person name="Andreopoulos W.B."/>
            <person name="Clum A."/>
            <person name="Lindquist E."/>
            <person name="Daum C."/>
            <person name="Ramamoorthy G.K."/>
            <person name="Gryganskyi A."/>
            <person name="Culley D."/>
            <person name="Magnuson J.K."/>
            <person name="James T.Y."/>
            <person name="O'Malley M.A."/>
            <person name="Stajich J.E."/>
            <person name="Spatafora J.W."/>
            <person name="Visel A."/>
            <person name="Grigoriev I.V."/>
        </authorList>
    </citation>
    <scope>NUCLEOTIDE SEQUENCE [LARGE SCALE GENOMIC DNA]</scope>
    <source>
        <strain evidence="1 2">PL171</strain>
    </source>
</reference>
<evidence type="ECO:0000313" key="1">
    <source>
        <dbReference type="EMBL" id="ORZ29635.1"/>
    </source>
</evidence>
<comment type="caution">
    <text evidence="1">The sequence shown here is derived from an EMBL/GenBank/DDBJ whole genome shotgun (WGS) entry which is preliminary data.</text>
</comment>
<keyword evidence="2" id="KW-1185">Reference proteome</keyword>